<dbReference type="PANTHER" id="PTHR33169">
    <property type="entry name" value="PADR-FAMILY TRANSCRIPTIONAL REGULATOR"/>
    <property type="match status" value="1"/>
</dbReference>
<feature type="domain" description="Transcription regulator PadR N-terminal" evidence="1">
    <location>
        <begin position="2"/>
        <end position="72"/>
    </location>
</feature>
<dbReference type="HOGENOM" id="CLU_063440_3_1_9"/>
<organism evidence="2 3">
    <name type="scientific">Bacillus smithii 7_3_47FAA</name>
    <dbReference type="NCBI Taxonomy" id="665952"/>
    <lineage>
        <taxon>Bacteria</taxon>
        <taxon>Bacillati</taxon>
        <taxon>Bacillota</taxon>
        <taxon>Bacilli</taxon>
        <taxon>Bacillales</taxon>
        <taxon>Bacillaceae</taxon>
        <taxon>Bacillus</taxon>
    </lineage>
</organism>
<evidence type="ECO:0000313" key="3">
    <source>
        <dbReference type="Proteomes" id="UP000011747"/>
    </source>
</evidence>
<name>G9QQ99_9BACI</name>
<dbReference type="InterPro" id="IPR036390">
    <property type="entry name" value="WH_DNA-bd_sf"/>
</dbReference>
<evidence type="ECO:0000259" key="1">
    <source>
        <dbReference type="Pfam" id="PF03551"/>
    </source>
</evidence>
<dbReference type="InterPro" id="IPR036388">
    <property type="entry name" value="WH-like_DNA-bd_sf"/>
</dbReference>
<sequence length="105" mass="12243">MAVIAREEIYGYELSMKLAEYGLTFVSEGSIYPMLLRMQKENLISGTLKDSPNGPKRKYYRLTDSGRQALEEFKENWMDLKVAVDHILNQRSENHDSRRDDPSKQ</sequence>
<dbReference type="Pfam" id="PF03551">
    <property type="entry name" value="PadR"/>
    <property type="match status" value="1"/>
</dbReference>
<accession>G9QQ99</accession>
<dbReference type="InterPro" id="IPR005149">
    <property type="entry name" value="Tscrpt_reg_PadR_N"/>
</dbReference>
<dbReference type="Gene3D" id="1.10.10.10">
    <property type="entry name" value="Winged helix-like DNA-binding domain superfamily/Winged helix DNA-binding domain"/>
    <property type="match status" value="1"/>
</dbReference>
<dbReference type="Proteomes" id="UP000011747">
    <property type="component" value="Unassembled WGS sequence"/>
</dbReference>
<protein>
    <recommendedName>
        <fullName evidence="1">Transcription regulator PadR N-terminal domain-containing protein</fullName>
    </recommendedName>
</protein>
<dbReference type="EMBL" id="ACWF01000159">
    <property type="protein sequence ID" value="EHL73166.1"/>
    <property type="molecule type" value="Genomic_DNA"/>
</dbReference>
<proteinExistence type="predicted"/>
<gene>
    <name evidence="2" type="ORF">HMPREF1015_00466</name>
</gene>
<dbReference type="PANTHER" id="PTHR33169:SF25">
    <property type="entry name" value="DNA-BINDING PROTEIN YIZB-RELATED"/>
    <property type="match status" value="1"/>
</dbReference>
<dbReference type="InterPro" id="IPR052509">
    <property type="entry name" value="Metal_resp_DNA-bind_regulator"/>
</dbReference>
<evidence type="ECO:0000313" key="2">
    <source>
        <dbReference type="EMBL" id="EHL73166.1"/>
    </source>
</evidence>
<dbReference type="AlphaFoldDB" id="G9QQ99"/>
<dbReference type="PATRIC" id="fig|665952.3.peg.3390"/>
<dbReference type="SUPFAM" id="SSF46785">
    <property type="entry name" value="Winged helix' DNA-binding domain"/>
    <property type="match status" value="1"/>
</dbReference>
<reference evidence="2 3" key="1">
    <citation type="submission" date="2011-09" db="EMBL/GenBank/DDBJ databases">
        <title>The Genome Sequence of Bacillus smithii 7_3_47FAA.</title>
        <authorList>
            <consortium name="The Broad Institute Genome Sequencing Platform"/>
            <person name="Earl A."/>
            <person name="Ward D."/>
            <person name="Feldgarden M."/>
            <person name="Gevers D."/>
            <person name="Daigneault M."/>
            <person name="Strauss J."/>
            <person name="Allen-Vercoe E."/>
            <person name="Young S.K."/>
            <person name="Zeng Q."/>
            <person name="Gargeya S."/>
            <person name="Fitzgerald M."/>
            <person name="Haas B."/>
            <person name="Abouelleil A."/>
            <person name="Alvarado L."/>
            <person name="Arachchi H.M."/>
            <person name="Berlin A."/>
            <person name="Brown A."/>
            <person name="Chapman S.B."/>
            <person name="Chen Z."/>
            <person name="Dunbar C."/>
            <person name="Freedman E."/>
            <person name="Gearin G."/>
            <person name="Goldberg J."/>
            <person name="Griggs A."/>
            <person name="Gujja S."/>
            <person name="Heiman D."/>
            <person name="Howarth C."/>
            <person name="Larson L."/>
            <person name="Lui A."/>
            <person name="MacDonald P.J.P."/>
            <person name="Montmayeur A."/>
            <person name="Murphy C."/>
            <person name="Neiman D."/>
            <person name="Pearson M."/>
            <person name="Priest M."/>
            <person name="Roberts A."/>
            <person name="Saif S."/>
            <person name="Shea T."/>
            <person name="Shenoy N."/>
            <person name="Sisk P."/>
            <person name="Stolte C."/>
            <person name="Sykes S."/>
            <person name="Wortman J."/>
            <person name="Nusbaum C."/>
            <person name="Birren B."/>
        </authorList>
    </citation>
    <scope>NUCLEOTIDE SEQUENCE [LARGE SCALE GENOMIC DNA]</scope>
    <source>
        <strain evidence="2 3">7_3_47FAA</strain>
    </source>
</reference>
<comment type="caution">
    <text evidence="2">The sequence shown here is derived from an EMBL/GenBank/DDBJ whole genome shotgun (WGS) entry which is preliminary data.</text>
</comment>
<keyword evidence="3" id="KW-1185">Reference proteome</keyword>